<evidence type="ECO:0000256" key="3">
    <source>
        <dbReference type="ARBA" id="ARBA00023163"/>
    </source>
</evidence>
<dbReference type="Gene3D" id="1.10.30.10">
    <property type="entry name" value="High mobility group box domain"/>
    <property type="match status" value="1"/>
</dbReference>
<dbReference type="CDD" id="cd01389">
    <property type="entry name" value="HMG-box_ROX1-like"/>
    <property type="match status" value="1"/>
</dbReference>
<feature type="region of interest" description="Disordered" evidence="5">
    <location>
        <begin position="419"/>
        <end position="438"/>
    </location>
</feature>
<feature type="region of interest" description="Disordered" evidence="5">
    <location>
        <begin position="1"/>
        <end position="89"/>
    </location>
</feature>
<feature type="compositionally biased region" description="Low complexity" evidence="5">
    <location>
        <begin position="212"/>
        <end position="228"/>
    </location>
</feature>
<evidence type="ECO:0000256" key="1">
    <source>
        <dbReference type="ARBA" id="ARBA00023015"/>
    </source>
</evidence>
<feature type="compositionally biased region" description="Basic and acidic residues" evidence="5">
    <location>
        <begin position="144"/>
        <end position="164"/>
    </location>
</feature>
<dbReference type="SMART" id="SM00398">
    <property type="entry name" value="HMG"/>
    <property type="match status" value="1"/>
</dbReference>
<dbReference type="GO" id="GO:0001228">
    <property type="term" value="F:DNA-binding transcription activator activity, RNA polymerase II-specific"/>
    <property type="evidence" value="ECO:0007669"/>
    <property type="project" value="TreeGrafter"/>
</dbReference>
<dbReference type="GO" id="GO:0030154">
    <property type="term" value="P:cell differentiation"/>
    <property type="evidence" value="ECO:0007669"/>
    <property type="project" value="TreeGrafter"/>
</dbReference>
<feature type="region of interest" description="Disordered" evidence="5">
    <location>
        <begin position="308"/>
        <end position="403"/>
    </location>
</feature>
<feature type="region of interest" description="Disordered" evidence="5">
    <location>
        <begin position="626"/>
        <end position="649"/>
    </location>
</feature>
<reference evidence="7" key="1">
    <citation type="submission" date="2023-02" db="EMBL/GenBank/DDBJ databases">
        <authorList>
            <person name="Palmer J.M."/>
        </authorList>
    </citation>
    <scope>NUCLEOTIDE SEQUENCE</scope>
    <source>
        <strain evidence="7">FW57</strain>
    </source>
</reference>
<dbReference type="AlphaFoldDB" id="A0AAD4EQ65"/>
<accession>A0AAD4EQ65</accession>
<dbReference type="InterPro" id="IPR050140">
    <property type="entry name" value="SRY-related_HMG-box_TF-like"/>
</dbReference>
<gene>
    <name evidence="7" type="ORF">NEMBOFW57_010106</name>
</gene>
<dbReference type="Pfam" id="PF00505">
    <property type="entry name" value="HMG_box"/>
    <property type="match status" value="1"/>
</dbReference>
<feature type="compositionally biased region" description="Low complexity" evidence="5">
    <location>
        <begin position="1"/>
        <end position="16"/>
    </location>
</feature>
<evidence type="ECO:0000256" key="4">
    <source>
        <dbReference type="PROSITE-ProRule" id="PRU00267"/>
    </source>
</evidence>
<keyword evidence="8" id="KW-1185">Reference proteome</keyword>
<dbReference type="GO" id="GO:0000978">
    <property type="term" value="F:RNA polymerase II cis-regulatory region sequence-specific DNA binding"/>
    <property type="evidence" value="ECO:0007669"/>
    <property type="project" value="TreeGrafter"/>
</dbReference>
<evidence type="ECO:0000313" key="7">
    <source>
        <dbReference type="EMBL" id="KAG7285478.1"/>
    </source>
</evidence>
<dbReference type="InterPro" id="IPR009071">
    <property type="entry name" value="HMG_box_dom"/>
</dbReference>
<sequence>MAAKPTTGAAPTAAAARHPGSETPPTAPLSSSGPQRPPTPADLPPGEPPRRPITRKRAASINTEEANRPKIENLSLSTPSTAGSRPFDAGRDLICLCTPRQRSPTEKRQLSPFILYRQHHQAQVVQDNPGLANPEISKIIGEQWRQEPEERKNQWKRLAEEEKQRHQRTYPDYRYQPRRGNKSGGSQSTRPAAAPGEDPHRCTTCGGRFIATPRTPSTPFMTPTSSKPGSNPYGPPQVSQHQSLASRADMSRYGRSIHPQWGVPQPGPGPSLYDIREDYDSTVSPNEAKRRRYNAAGTYHNFHALPSPPSLFTHHPHPHPRQPSFSGSGTGTSTIPANPATSAAYAAQSPNPLPGPSAMVLQRTSPSHDHGHGHGYNHGPMPPPPRPSHSIPVPIDSGSGNAAGGAAAAAAAAHYPAIHMHHPRNGGGGGNDFDESLRLPPLQTHHLLPASSASPEPYHGNNNNNNNNNSGETPSTGGGLGLGLGILNPGSGMHGPSSSSSSGAAAGELYAAGGGGVKWERERERERERDAQARSVEAMVMSISYVNKLKVLERISPPLGSGFERISSGAGKRGPVIAVEGPDVGAVRVVAGVVERAVRGVKGWEVRCWEDGEGAGVPRGDDVVMGGMGSGSRHGSQASVASASSGGGGGGDSNAFTAYLRTITDWHAKSAEMVRFVTGTTNRQNQPHTTHPNRLLPIALLPAGYALTLSDRFACAVPIADAYAPVDHWQWMATLWRGVVGADLVVYVAPRAVPFAGNNGNEKKVRRWR</sequence>
<feature type="region of interest" description="Disordered" evidence="5">
    <location>
        <begin position="447"/>
        <end position="507"/>
    </location>
</feature>
<evidence type="ECO:0000256" key="5">
    <source>
        <dbReference type="SAM" id="MobiDB-lite"/>
    </source>
</evidence>
<dbReference type="SUPFAM" id="SSF47095">
    <property type="entry name" value="HMG-box"/>
    <property type="match status" value="1"/>
</dbReference>
<protein>
    <recommendedName>
        <fullName evidence="6">HMG box domain-containing protein</fullName>
    </recommendedName>
</protein>
<feature type="compositionally biased region" description="Pro residues" evidence="5">
    <location>
        <begin position="35"/>
        <end position="47"/>
    </location>
</feature>
<dbReference type="GO" id="GO:0005634">
    <property type="term" value="C:nucleus"/>
    <property type="evidence" value="ECO:0007669"/>
    <property type="project" value="UniProtKB-UniRule"/>
</dbReference>
<comment type="caution">
    <text evidence="7">The sequence shown here is derived from an EMBL/GenBank/DDBJ whole genome shotgun (WGS) entry which is preliminary data.</text>
</comment>
<evidence type="ECO:0000256" key="2">
    <source>
        <dbReference type="ARBA" id="ARBA00023125"/>
    </source>
</evidence>
<dbReference type="PANTHER" id="PTHR10270:SF161">
    <property type="entry name" value="SEX-DETERMINING REGION Y PROTEIN"/>
    <property type="match status" value="1"/>
</dbReference>
<feature type="compositionally biased region" description="Polar residues" evidence="5">
    <location>
        <begin position="74"/>
        <end position="83"/>
    </location>
</feature>
<feature type="region of interest" description="Disordered" evidence="5">
    <location>
        <begin position="142"/>
        <end position="248"/>
    </location>
</feature>
<evidence type="ECO:0000259" key="6">
    <source>
        <dbReference type="PROSITE" id="PS50118"/>
    </source>
</evidence>
<dbReference type="PROSITE" id="PS50118">
    <property type="entry name" value="HMG_BOX_2"/>
    <property type="match status" value="1"/>
</dbReference>
<evidence type="ECO:0000313" key="8">
    <source>
        <dbReference type="Proteomes" id="UP001197093"/>
    </source>
</evidence>
<dbReference type="PANTHER" id="PTHR10270">
    <property type="entry name" value="SOX TRANSCRIPTION FACTOR"/>
    <property type="match status" value="1"/>
</dbReference>
<feature type="compositionally biased region" description="Low complexity" evidence="5">
    <location>
        <begin position="485"/>
        <end position="507"/>
    </location>
</feature>
<dbReference type="Proteomes" id="UP001197093">
    <property type="component" value="Unassembled WGS sequence"/>
</dbReference>
<dbReference type="InterPro" id="IPR036910">
    <property type="entry name" value="HMG_box_dom_sf"/>
</dbReference>
<proteinExistence type="predicted"/>
<dbReference type="EMBL" id="JAHCVI010000005">
    <property type="protein sequence ID" value="KAG7285478.1"/>
    <property type="molecule type" value="Genomic_DNA"/>
</dbReference>
<feature type="domain" description="HMG box" evidence="6">
    <location>
        <begin position="106"/>
        <end position="174"/>
    </location>
</feature>
<organism evidence="7 8">
    <name type="scientific">Staphylotrichum longicolle</name>
    <dbReference type="NCBI Taxonomy" id="669026"/>
    <lineage>
        <taxon>Eukaryota</taxon>
        <taxon>Fungi</taxon>
        <taxon>Dikarya</taxon>
        <taxon>Ascomycota</taxon>
        <taxon>Pezizomycotina</taxon>
        <taxon>Sordariomycetes</taxon>
        <taxon>Sordariomycetidae</taxon>
        <taxon>Sordariales</taxon>
        <taxon>Chaetomiaceae</taxon>
        <taxon>Staphylotrichum</taxon>
    </lineage>
</organism>
<keyword evidence="2 4" id="KW-0238">DNA-binding</keyword>
<dbReference type="FunFam" id="1.10.30.10:FF:000041">
    <property type="entry name" value="HMG box family protein"/>
    <property type="match status" value="1"/>
</dbReference>
<name>A0AAD4EQ65_9PEZI</name>
<keyword evidence="3" id="KW-0804">Transcription</keyword>
<keyword evidence="1" id="KW-0805">Transcription regulation</keyword>
<keyword evidence="4" id="KW-0539">Nucleus</keyword>
<feature type="DNA-binding region" description="HMG box" evidence="4">
    <location>
        <begin position="106"/>
        <end position="174"/>
    </location>
</feature>
<feature type="compositionally biased region" description="Low complexity" evidence="5">
    <location>
        <begin position="331"/>
        <end position="350"/>
    </location>
</feature>
<dbReference type="GO" id="GO:0000122">
    <property type="term" value="P:negative regulation of transcription by RNA polymerase II"/>
    <property type="evidence" value="ECO:0007669"/>
    <property type="project" value="TreeGrafter"/>
</dbReference>
<feature type="compositionally biased region" description="Low complexity" evidence="5">
    <location>
        <begin position="633"/>
        <end position="644"/>
    </location>
</feature>